<dbReference type="OrthoDB" id="5980584at2759"/>
<protein>
    <recommendedName>
        <fullName evidence="6">Small ribosomal subunit protein mS33</fullName>
    </recommendedName>
</protein>
<evidence type="ECO:0000256" key="6">
    <source>
        <dbReference type="ARBA" id="ARBA00035132"/>
    </source>
</evidence>
<sequence length="142" mass="16861">MCIILPQMLSIRFGNNLPIKQMASRIDHFNRGKSQPTPYGKRMDRLSNRIFNEVTRITDSKNMRVVRLMSEQPEYEKEEKTVKYFPPLPMFHYLSKLLCIHGLFFDDHVFFRQLQNQLKILRGKVIHPPIGEGKRAQMRSKK</sequence>
<dbReference type="PANTHER" id="PTHR13362:SF2">
    <property type="entry name" value="SMALL RIBOSOMAL SUBUNIT PROTEIN MS33"/>
    <property type="match status" value="1"/>
</dbReference>
<comment type="subcellular location">
    <subcellularLocation>
        <location evidence="1">Mitochondrion</location>
    </subcellularLocation>
</comment>
<dbReference type="Proteomes" id="UP000274756">
    <property type="component" value="Unassembled WGS sequence"/>
</dbReference>
<dbReference type="EMBL" id="UYYG01000038">
    <property type="protein sequence ID" value="VDN51972.1"/>
    <property type="molecule type" value="Genomic_DNA"/>
</dbReference>
<evidence type="ECO:0000256" key="2">
    <source>
        <dbReference type="ARBA" id="ARBA00008970"/>
    </source>
</evidence>
<name>A0A0N4UJA2_DRAME</name>
<evidence type="ECO:0000256" key="4">
    <source>
        <dbReference type="ARBA" id="ARBA00023128"/>
    </source>
</evidence>
<keyword evidence="4" id="KW-0496">Mitochondrion</keyword>
<keyword evidence="9" id="KW-1185">Reference proteome</keyword>
<dbReference type="GO" id="GO:0005739">
    <property type="term" value="C:mitochondrion"/>
    <property type="evidence" value="ECO:0007669"/>
    <property type="project" value="UniProtKB-SubCell"/>
</dbReference>
<evidence type="ECO:0000256" key="5">
    <source>
        <dbReference type="ARBA" id="ARBA00023274"/>
    </source>
</evidence>
<evidence type="ECO:0000256" key="1">
    <source>
        <dbReference type="ARBA" id="ARBA00004173"/>
    </source>
</evidence>
<evidence type="ECO:0000313" key="8">
    <source>
        <dbReference type="Proteomes" id="UP000038040"/>
    </source>
</evidence>
<dbReference type="InterPro" id="IPR013219">
    <property type="entry name" value="Ribosomal_mS33"/>
</dbReference>
<dbReference type="STRING" id="318479.A0A0N4UJA2"/>
<proteinExistence type="inferred from homology"/>
<accession>A0A0N4UJA2</accession>
<organism evidence="8 10">
    <name type="scientific">Dracunculus medinensis</name>
    <name type="common">Guinea worm</name>
    <dbReference type="NCBI Taxonomy" id="318479"/>
    <lineage>
        <taxon>Eukaryota</taxon>
        <taxon>Metazoa</taxon>
        <taxon>Ecdysozoa</taxon>
        <taxon>Nematoda</taxon>
        <taxon>Chromadorea</taxon>
        <taxon>Rhabditida</taxon>
        <taxon>Spirurina</taxon>
        <taxon>Dracunculoidea</taxon>
        <taxon>Dracunculidae</taxon>
        <taxon>Dracunculus</taxon>
    </lineage>
</organism>
<evidence type="ECO:0000313" key="9">
    <source>
        <dbReference type="Proteomes" id="UP000274756"/>
    </source>
</evidence>
<dbReference type="AlphaFoldDB" id="A0A0N4UJA2"/>
<dbReference type="GO" id="GO:1990904">
    <property type="term" value="C:ribonucleoprotein complex"/>
    <property type="evidence" value="ECO:0007669"/>
    <property type="project" value="UniProtKB-KW"/>
</dbReference>
<dbReference type="GO" id="GO:0005840">
    <property type="term" value="C:ribosome"/>
    <property type="evidence" value="ECO:0007669"/>
    <property type="project" value="UniProtKB-KW"/>
</dbReference>
<dbReference type="Pfam" id="PF08293">
    <property type="entry name" value="MRP-S33"/>
    <property type="match status" value="1"/>
</dbReference>
<evidence type="ECO:0000313" key="10">
    <source>
        <dbReference type="WBParaSite" id="DME_0000772701-mRNA-1"/>
    </source>
</evidence>
<dbReference type="WBParaSite" id="DME_0000772701-mRNA-1">
    <property type="protein sequence ID" value="DME_0000772701-mRNA-1"/>
    <property type="gene ID" value="DME_0000772701"/>
</dbReference>
<reference evidence="10" key="1">
    <citation type="submission" date="2017-02" db="UniProtKB">
        <authorList>
            <consortium name="WormBaseParasite"/>
        </authorList>
    </citation>
    <scope>IDENTIFICATION</scope>
</reference>
<keyword evidence="3" id="KW-0689">Ribosomal protein</keyword>
<evidence type="ECO:0000313" key="7">
    <source>
        <dbReference type="EMBL" id="VDN51972.1"/>
    </source>
</evidence>
<dbReference type="Proteomes" id="UP000038040">
    <property type="component" value="Unplaced"/>
</dbReference>
<comment type="similarity">
    <text evidence="2">Belongs to the mitochondrion-specific ribosomal protein mS33 family.</text>
</comment>
<evidence type="ECO:0000256" key="3">
    <source>
        <dbReference type="ARBA" id="ARBA00022980"/>
    </source>
</evidence>
<dbReference type="PANTHER" id="PTHR13362">
    <property type="entry name" value="MITOCHONDRIAL RIBOSOMAL PROTEIN S33"/>
    <property type="match status" value="1"/>
</dbReference>
<gene>
    <name evidence="7" type="ORF">DME_LOCUS1945</name>
</gene>
<reference evidence="7 9" key="2">
    <citation type="submission" date="2018-11" db="EMBL/GenBank/DDBJ databases">
        <authorList>
            <consortium name="Pathogen Informatics"/>
        </authorList>
    </citation>
    <scope>NUCLEOTIDE SEQUENCE [LARGE SCALE GENOMIC DNA]</scope>
</reference>
<keyword evidence="5" id="KW-0687">Ribonucleoprotein</keyword>